<proteinExistence type="predicted"/>
<evidence type="ECO:0000313" key="3">
    <source>
        <dbReference type="Proteomes" id="UP001305421"/>
    </source>
</evidence>
<keyword evidence="1" id="KW-0472">Membrane</keyword>
<dbReference type="EMBL" id="CP115543">
    <property type="protein sequence ID" value="WNH48294.1"/>
    <property type="molecule type" value="Genomic_DNA"/>
</dbReference>
<protein>
    <submittedName>
        <fullName evidence="2">Uncharacterized protein</fullName>
    </submittedName>
</protein>
<organism evidence="2 3">
    <name type="scientific">Stenotrophomonas aracearum</name>
    <dbReference type="NCBI Taxonomy" id="3003272"/>
    <lineage>
        <taxon>Bacteria</taxon>
        <taxon>Pseudomonadati</taxon>
        <taxon>Pseudomonadota</taxon>
        <taxon>Gammaproteobacteria</taxon>
        <taxon>Lysobacterales</taxon>
        <taxon>Lysobacteraceae</taxon>
        <taxon>Stenotrophomonas</taxon>
    </lineage>
</organism>
<evidence type="ECO:0000256" key="1">
    <source>
        <dbReference type="SAM" id="Phobius"/>
    </source>
</evidence>
<keyword evidence="1" id="KW-0812">Transmembrane</keyword>
<feature type="transmembrane region" description="Helical" evidence="1">
    <location>
        <begin position="5"/>
        <end position="26"/>
    </location>
</feature>
<accession>A0ABY9YBQ0</accession>
<reference evidence="2 3" key="1">
    <citation type="submission" date="2022-12" db="EMBL/GenBank/DDBJ databases">
        <title>Two new species, Stenotrophomonas aracearum and Stenotrophomonas oahuensis, isolated from Anthurium (Araceae family) in Hawaii.</title>
        <authorList>
            <person name="Chunag S.C."/>
            <person name="Dobhal S."/>
            <person name="Alvarez A."/>
            <person name="Arif M."/>
        </authorList>
    </citation>
    <scope>NUCLEOTIDE SEQUENCE [LARGE SCALE GENOMIC DNA]</scope>
    <source>
        <strain evidence="2 3">A5588</strain>
    </source>
</reference>
<gene>
    <name evidence="2" type="ORF">PDM28_16725</name>
</gene>
<sequence>MKERLFGGILLAAAIIFGMAVALLFVAPWSTGIQPDQILSVASAVIASLGTWAVGLGAMHYAEASHALRLMEKNELAAMHMSRLRADLISSQLAEAVWDKMVERSGGNTPDLESRHTVMRSIISLLPIGPTSSTPVPLTREMILMVHSFDLSVAMLRVSCEQFITLRPLGTSHTDATMVKNFDHVIAQMRGMSSKAKLLSDELDKRLATKAKS</sequence>
<dbReference type="RefSeq" id="WP_311182907.1">
    <property type="nucleotide sequence ID" value="NZ_CP115543.1"/>
</dbReference>
<evidence type="ECO:0000313" key="2">
    <source>
        <dbReference type="EMBL" id="WNH48294.1"/>
    </source>
</evidence>
<keyword evidence="1" id="KW-1133">Transmembrane helix</keyword>
<dbReference type="Proteomes" id="UP001305421">
    <property type="component" value="Chromosome"/>
</dbReference>
<name>A0ABY9YBQ0_9GAMM</name>
<keyword evidence="3" id="KW-1185">Reference proteome</keyword>
<feature type="transmembrane region" description="Helical" evidence="1">
    <location>
        <begin position="38"/>
        <end position="62"/>
    </location>
</feature>